<evidence type="ECO:0000313" key="1">
    <source>
        <dbReference type="EMBL" id="KAG4304354.1"/>
    </source>
</evidence>
<sequence length="671" mass="77369">MQILQAFRSGRLTVRTLKHVRNNGSMPFYEPVSSSYFTGKEGFYDDFLKVENILKRCQTFPTISFEKAPSRLWKTLDQYKANREELAYVKASEYRTITQMLNRINRIDPMFMPQDAKEIINAYSRKPSDKYFEKHSLSLDNLGRSRTIGRRKEAVSRVWMIKGDGQILVNGKSLFEAFYRVCDRESLIFPLKITHRLSQYNIWILVDGGGSTGQSQASALAISRGLIIHEPELRPLLRKMSCLTCDSRRVERKKPGQPKARKKNAWKSFLTYFRTIPLLILAKANNLNIELITEHPAHGLSKEYLSNFPKGKIPGFKGIDDFILSETNAISIYFASQNEKTTLLGKTKKEYALILQWISFANTDLITSLANWVHPLTGRSAYVKKTVDHNQAETERLCKYVDDFLLERTFLVGERLTLADIVMAAHLTPGFSNVFGKEWRLRFQNLVRWFVTVTNQPIWTAAVEVPNLIEEPIKYVPQKAQKTPSVKHAATPEASLEAEESCVEKKPKHPLDSAPTGTFVLDEWKRQYSNNDPSVAMKWFWENLDADVYSLWKVDYKYNDELGLVFQSSNLCGGFFQRLDASRKYIFGNLIVYGVNHDSIISGVFVIRGKDFKQAFDVAPDWESYDFTLLDHTKEEDKKLVESFWNKKDPIKIEDKTYAVASEKFYNNVQK</sequence>
<dbReference type="Proteomes" id="UP000768646">
    <property type="component" value="Unassembled WGS sequence"/>
</dbReference>
<protein>
    <submittedName>
        <fullName evidence="1">Uncharacterized protein</fullName>
    </submittedName>
</protein>
<proteinExistence type="predicted"/>
<gene>
    <name evidence="1" type="ORF">PORY_002329</name>
</gene>
<name>A0ACB7CGY2_9ASCO</name>
<evidence type="ECO:0000313" key="2">
    <source>
        <dbReference type="Proteomes" id="UP000768646"/>
    </source>
</evidence>
<keyword evidence="2" id="KW-1185">Reference proteome</keyword>
<comment type="caution">
    <text evidence="1">The sequence shown here is derived from an EMBL/GenBank/DDBJ whole genome shotgun (WGS) entry which is preliminary data.</text>
</comment>
<organism evidence="1 2">
    <name type="scientific">Pneumocystis oryctolagi</name>
    <dbReference type="NCBI Taxonomy" id="42067"/>
    <lineage>
        <taxon>Eukaryota</taxon>
        <taxon>Fungi</taxon>
        <taxon>Dikarya</taxon>
        <taxon>Ascomycota</taxon>
        <taxon>Taphrinomycotina</taxon>
        <taxon>Pneumocystomycetes</taxon>
        <taxon>Pneumocystaceae</taxon>
        <taxon>Pneumocystis</taxon>
    </lineage>
</organism>
<reference evidence="1 2" key="1">
    <citation type="journal article" date="2021" name="Commun. Biol.">
        <title>Genomic insights into the host specific adaptation of the Pneumocystis genus.</title>
        <authorList>
            <person name="Cisse O.H."/>
            <person name="Ma L."/>
            <person name="Dekker J.P."/>
            <person name="Khil P.P."/>
            <person name="Youn J.-H."/>
            <person name="Brenchley J.M."/>
            <person name="Blair R."/>
            <person name="Pahar B."/>
            <person name="Chabe M."/>
            <person name="Van Rompay K.K.A."/>
            <person name="Keesler R."/>
            <person name="Sukura A."/>
            <person name="Hirsch V."/>
            <person name="Kutty G."/>
            <person name="Liu Y."/>
            <person name="Peng L."/>
            <person name="Chen J."/>
            <person name="Song J."/>
            <person name="Weissenbacher-Lang C."/>
            <person name="Xu J."/>
            <person name="Upham N.S."/>
            <person name="Stajich J.E."/>
            <person name="Cuomo C.A."/>
            <person name="Cushion M.T."/>
            <person name="Kovacs J.A."/>
        </authorList>
    </citation>
    <scope>NUCLEOTIDE SEQUENCE [LARGE SCALE GENOMIC DNA]</scope>
    <source>
        <strain evidence="1 2">RABM</strain>
    </source>
</reference>
<dbReference type="EMBL" id="JABTEG010000009">
    <property type="protein sequence ID" value="KAG4304354.1"/>
    <property type="molecule type" value="Genomic_DNA"/>
</dbReference>
<accession>A0ACB7CGY2</accession>